<feature type="compositionally biased region" description="Polar residues" evidence="8">
    <location>
        <begin position="198"/>
        <end position="216"/>
    </location>
</feature>
<evidence type="ECO:0000256" key="1">
    <source>
        <dbReference type="ARBA" id="ARBA00004123"/>
    </source>
</evidence>
<keyword evidence="6" id="KW-0804">Transcription</keyword>
<feature type="compositionally biased region" description="Low complexity" evidence="8">
    <location>
        <begin position="188"/>
        <end position="197"/>
    </location>
</feature>
<evidence type="ECO:0000256" key="8">
    <source>
        <dbReference type="SAM" id="MobiDB-lite"/>
    </source>
</evidence>
<feature type="compositionally biased region" description="Acidic residues" evidence="8">
    <location>
        <begin position="327"/>
        <end position="345"/>
    </location>
</feature>
<proteinExistence type="predicted"/>
<dbReference type="OrthoDB" id="2283631at2759"/>
<dbReference type="GO" id="GO:0003677">
    <property type="term" value="F:DNA binding"/>
    <property type="evidence" value="ECO:0007669"/>
    <property type="project" value="UniProtKB-KW"/>
</dbReference>
<dbReference type="InterPro" id="IPR051615">
    <property type="entry name" value="Transcr_Regulatory_Elem"/>
</dbReference>
<evidence type="ECO:0000313" key="11">
    <source>
        <dbReference type="Proteomes" id="UP000277212"/>
    </source>
</evidence>
<keyword evidence="3" id="KW-0862">Zinc</keyword>
<feature type="region of interest" description="Disordered" evidence="8">
    <location>
        <begin position="239"/>
        <end position="345"/>
    </location>
</feature>
<dbReference type="GO" id="GO:0000981">
    <property type="term" value="F:DNA-binding transcription factor activity, RNA polymerase II-specific"/>
    <property type="evidence" value="ECO:0007669"/>
    <property type="project" value="InterPro"/>
</dbReference>
<dbReference type="Proteomes" id="UP000277212">
    <property type="component" value="Unassembled WGS sequence"/>
</dbReference>
<dbReference type="PANTHER" id="PTHR31313">
    <property type="entry name" value="TY1 ENHANCER ACTIVATOR"/>
    <property type="match status" value="1"/>
</dbReference>
<accession>A0A3M2QZV6</accession>
<dbReference type="AlphaFoldDB" id="A0A3M2QZV6"/>
<gene>
    <name evidence="10" type="ORF">CDV36_016153</name>
</gene>
<name>A0A3M2QZV6_9HYPO</name>
<keyword evidence="5" id="KW-0238">DNA-binding</keyword>
<evidence type="ECO:0000256" key="3">
    <source>
        <dbReference type="ARBA" id="ARBA00022833"/>
    </source>
</evidence>
<feature type="region of interest" description="Disordered" evidence="8">
    <location>
        <begin position="183"/>
        <end position="216"/>
    </location>
</feature>
<keyword evidence="4" id="KW-0805">Transcription regulation</keyword>
<evidence type="ECO:0000313" key="10">
    <source>
        <dbReference type="EMBL" id="RMI98404.1"/>
    </source>
</evidence>
<dbReference type="GO" id="GO:0008270">
    <property type="term" value="F:zinc ion binding"/>
    <property type="evidence" value="ECO:0007669"/>
    <property type="project" value="InterPro"/>
</dbReference>
<comment type="subcellular location">
    <subcellularLocation>
        <location evidence="1">Nucleus</location>
    </subcellularLocation>
</comment>
<dbReference type="GO" id="GO:0005634">
    <property type="term" value="C:nucleus"/>
    <property type="evidence" value="ECO:0007669"/>
    <property type="project" value="UniProtKB-SubCell"/>
</dbReference>
<dbReference type="Pfam" id="PF00172">
    <property type="entry name" value="Zn_clus"/>
    <property type="match status" value="1"/>
</dbReference>
<dbReference type="EMBL" id="NKUJ01000795">
    <property type="protein sequence ID" value="RMI98404.1"/>
    <property type="molecule type" value="Genomic_DNA"/>
</dbReference>
<keyword evidence="11" id="KW-1185">Reference proteome</keyword>
<dbReference type="InterPro" id="IPR036864">
    <property type="entry name" value="Zn2-C6_fun-type_DNA-bd_sf"/>
</dbReference>
<feature type="region of interest" description="Disordered" evidence="8">
    <location>
        <begin position="136"/>
        <end position="164"/>
    </location>
</feature>
<evidence type="ECO:0000256" key="4">
    <source>
        <dbReference type="ARBA" id="ARBA00023015"/>
    </source>
</evidence>
<dbReference type="PANTHER" id="PTHR31313:SF79">
    <property type="entry name" value="C6 FINGER DOMAIN-CONTAINING PROTEIN"/>
    <property type="match status" value="1"/>
</dbReference>
<dbReference type="CDD" id="cd00067">
    <property type="entry name" value="GAL4"/>
    <property type="match status" value="1"/>
</dbReference>
<dbReference type="InterPro" id="IPR001138">
    <property type="entry name" value="Zn2Cys6_DnaBD"/>
</dbReference>
<evidence type="ECO:0000256" key="6">
    <source>
        <dbReference type="ARBA" id="ARBA00023163"/>
    </source>
</evidence>
<feature type="domain" description="Zn(2)-C6 fungal-type" evidence="9">
    <location>
        <begin position="477"/>
        <end position="524"/>
    </location>
</feature>
<evidence type="ECO:0000256" key="2">
    <source>
        <dbReference type="ARBA" id="ARBA00022723"/>
    </source>
</evidence>
<evidence type="ECO:0000256" key="7">
    <source>
        <dbReference type="ARBA" id="ARBA00023242"/>
    </source>
</evidence>
<comment type="caution">
    <text evidence="10">The sequence shown here is derived from an EMBL/GenBank/DDBJ whole genome shotgun (WGS) entry which is preliminary data.</text>
</comment>
<dbReference type="SUPFAM" id="SSF57701">
    <property type="entry name" value="Zn2/Cys6 DNA-binding domain"/>
    <property type="match status" value="1"/>
</dbReference>
<evidence type="ECO:0000259" key="9">
    <source>
        <dbReference type="SMART" id="SM00066"/>
    </source>
</evidence>
<feature type="non-terminal residue" evidence="10">
    <location>
        <position position="743"/>
    </location>
</feature>
<dbReference type="Gene3D" id="4.10.240.10">
    <property type="entry name" value="Zn(2)-C6 fungal-type DNA-binding domain"/>
    <property type="match status" value="1"/>
</dbReference>
<feature type="compositionally biased region" description="Polar residues" evidence="8">
    <location>
        <begin position="298"/>
        <end position="312"/>
    </location>
</feature>
<protein>
    <recommendedName>
        <fullName evidence="9">Zn(2)-C6 fungal-type domain-containing protein</fullName>
    </recommendedName>
</protein>
<sequence length="743" mass="82786">MQDDKRLDSPRYSVEFCQLPLLDGHIHKNSERPPRLNASQTAISNAILSLYLYFTYTEQQQEDAMPLSAFISWPWQPRDAFSQRLATTRRFLDKRHKPTPLPTAFRCSETTLNASAGNPSSKTFECSEEGWSNAQLRPVLSPPATPTNSSRHSLDGGENAPPKGQAFAVDKLKERLARIVAGMERSHQQPPRQQRSSISVIPTSTQTKNTFSRQQQPFIRALPNRIWSLVLGLSYHPRPDDDSGACCRSPEDPTPLRAAPETPSVCGLARQPSLGSNSDPQDSQHDIDVETIVDSDSDSATAVESDSGSYTSIEDEGEDDTRRDISDNTDADDTDTDDDLEDDISNDDNLCQLLLETVYRCFPEHVIEELMKAIFVDQLVNKTSLDPRRDLERLCSPGIQGYARELAEGIGKQLALEVSGLSTEAILDTALNQHQTWARPLRGIEQPRIFRGDLDQANKALKEYYIFVDEHNRPKRLKVTRACNGCRKRRIKCGAAKTDTWPCSNGIKKSIACVQPNAFDGANDSTTNGTTPMNPSDQYHATQPTYLDAGTAPCQAVTSDTSRQPGSIHYEAASPPAPTMEQQCASRNVFPTPPMQPEACFSGEHRHHDLADLLGTLKISETGTALYLRNKVSFRREEQPAIEDSEDYTSALPPLMPAPGLKIRIPPELMPDEETALHYFDLYFSHVHPYVPVLCKTIFSQQWNTDREAISLLILEAIFAIGERLAEAPTEGQQWLALASRKR</sequence>
<keyword evidence="2" id="KW-0479">Metal-binding</keyword>
<evidence type="ECO:0000256" key="5">
    <source>
        <dbReference type="ARBA" id="ARBA00023125"/>
    </source>
</evidence>
<dbReference type="SMART" id="SM00066">
    <property type="entry name" value="GAL4"/>
    <property type="match status" value="1"/>
</dbReference>
<dbReference type="CDD" id="cd12148">
    <property type="entry name" value="fungal_TF_MHR"/>
    <property type="match status" value="1"/>
</dbReference>
<dbReference type="STRING" id="2010991.A0A3M2QZV6"/>
<feature type="region of interest" description="Disordered" evidence="8">
    <location>
        <begin position="556"/>
        <end position="578"/>
    </location>
</feature>
<keyword evidence="7" id="KW-0539">Nucleus</keyword>
<reference evidence="10 11" key="1">
    <citation type="submission" date="2017-06" db="EMBL/GenBank/DDBJ databases">
        <title>Comparative genomic analysis of Ambrosia Fusariam Clade fungi.</title>
        <authorList>
            <person name="Stajich J.E."/>
            <person name="Carrillo J."/>
            <person name="Kijimoto T."/>
            <person name="Eskalen A."/>
            <person name="O'Donnell K."/>
            <person name="Kasson M."/>
        </authorList>
    </citation>
    <scope>NUCLEOTIDE SEQUENCE [LARGE SCALE GENOMIC DNA]</scope>
    <source>
        <strain evidence="10">UCR3666</strain>
    </source>
</reference>
<feature type="compositionally biased region" description="Polar residues" evidence="8">
    <location>
        <begin position="556"/>
        <end position="565"/>
    </location>
</feature>
<organism evidence="10 11">
    <name type="scientific">Fusarium kuroshium</name>
    <dbReference type="NCBI Taxonomy" id="2010991"/>
    <lineage>
        <taxon>Eukaryota</taxon>
        <taxon>Fungi</taxon>
        <taxon>Dikarya</taxon>
        <taxon>Ascomycota</taxon>
        <taxon>Pezizomycotina</taxon>
        <taxon>Sordariomycetes</taxon>
        <taxon>Hypocreomycetidae</taxon>
        <taxon>Hypocreales</taxon>
        <taxon>Nectriaceae</taxon>
        <taxon>Fusarium</taxon>
        <taxon>Fusarium solani species complex</taxon>
    </lineage>
</organism>